<dbReference type="Gene3D" id="3.40.50.300">
    <property type="entry name" value="P-loop containing nucleotide triphosphate hydrolases"/>
    <property type="match status" value="1"/>
</dbReference>
<evidence type="ECO:0000313" key="4">
    <source>
        <dbReference type="EMBL" id="RHK50936.1"/>
    </source>
</evidence>
<keyword evidence="4" id="KW-0808">Transferase</keyword>
<dbReference type="PANTHER" id="PTHR10513">
    <property type="entry name" value="DEOXYNUCLEOSIDE KINASE"/>
    <property type="match status" value="1"/>
</dbReference>
<proteinExistence type="predicted"/>
<name>A0A3R6I283_9BACT</name>
<dbReference type="InterPro" id="IPR050566">
    <property type="entry name" value="Deoxyribonucleoside_kinase"/>
</dbReference>
<keyword evidence="5" id="KW-1185">Reference proteome</keyword>
<dbReference type="PANTHER" id="PTHR10513:SF35">
    <property type="entry name" value="DEOXYADENOSINE KINASE"/>
    <property type="match status" value="1"/>
</dbReference>
<dbReference type="Proteomes" id="UP000286598">
    <property type="component" value="Unassembled WGS sequence"/>
</dbReference>
<evidence type="ECO:0000256" key="1">
    <source>
        <dbReference type="PIRSR" id="PIRSR000705-1"/>
    </source>
</evidence>
<evidence type="ECO:0000259" key="3">
    <source>
        <dbReference type="Pfam" id="PF01712"/>
    </source>
</evidence>
<evidence type="ECO:0000256" key="2">
    <source>
        <dbReference type="PIRSR" id="PIRSR000705-3"/>
    </source>
</evidence>
<keyword evidence="2" id="KW-0067">ATP-binding</keyword>
<dbReference type="GO" id="GO:0005737">
    <property type="term" value="C:cytoplasm"/>
    <property type="evidence" value="ECO:0007669"/>
    <property type="project" value="TreeGrafter"/>
</dbReference>
<protein>
    <submittedName>
        <fullName evidence="4">Deoxynucleoside kinase</fullName>
    </submittedName>
</protein>
<dbReference type="OrthoDB" id="9776634at2"/>
<feature type="domain" description="Deoxynucleoside kinase" evidence="3">
    <location>
        <begin position="3"/>
        <end position="199"/>
    </location>
</feature>
<organism evidence="4 5">
    <name type="scientific">Leyella stercorea</name>
    <dbReference type="NCBI Taxonomy" id="363265"/>
    <lineage>
        <taxon>Bacteria</taxon>
        <taxon>Pseudomonadati</taxon>
        <taxon>Bacteroidota</taxon>
        <taxon>Bacteroidia</taxon>
        <taxon>Bacteroidales</taxon>
        <taxon>Prevotellaceae</taxon>
        <taxon>Leyella</taxon>
    </lineage>
</organism>
<gene>
    <name evidence="4" type="ORF">DW060_06215</name>
</gene>
<feature type="binding site" evidence="2">
    <location>
        <begin position="7"/>
        <end position="15"/>
    </location>
    <ligand>
        <name>ATP</name>
        <dbReference type="ChEBI" id="CHEBI:30616"/>
    </ligand>
</feature>
<evidence type="ECO:0000313" key="5">
    <source>
        <dbReference type="Proteomes" id="UP000286598"/>
    </source>
</evidence>
<dbReference type="AlphaFoldDB" id="A0A3R6I283"/>
<dbReference type="PIRSF" id="PIRSF000705">
    <property type="entry name" value="DNK"/>
    <property type="match status" value="1"/>
</dbReference>
<dbReference type="GO" id="GO:0005524">
    <property type="term" value="F:ATP binding"/>
    <property type="evidence" value="ECO:0007669"/>
    <property type="project" value="UniProtKB-KW"/>
</dbReference>
<comment type="caution">
    <text evidence="4">The sequence shown here is derived from an EMBL/GenBank/DDBJ whole genome shotgun (WGS) entry which is preliminary data.</text>
</comment>
<dbReference type="SUPFAM" id="SSF52540">
    <property type="entry name" value="P-loop containing nucleoside triphosphate hydrolases"/>
    <property type="match status" value="1"/>
</dbReference>
<reference evidence="4 5" key="1">
    <citation type="submission" date="2018-08" db="EMBL/GenBank/DDBJ databases">
        <title>A genome reference for cultivated species of the human gut microbiota.</title>
        <authorList>
            <person name="Zou Y."/>
            <person name="Xue W."/>
            <person name="Luo G."/>
        </authorList>
    </citation>
    <scope>NUCLEOTIDE SEQUENCE [LARGE SCALE GENOMIC DNA]</scope>
    <source>
        <strain evidence="4 5">AF42-9</strain>
    </source>
</reference>
<dbReference type="RefSeq" id="WP_118355199.1">
    <property type="nucleotide sequence ID" value="NZ_BRDO01000001.1"/>
</dbReference>
<keyword evidence="4" id="KW-0418">Kinase</keyword>
<accession>A0A3R6I283</accession>
<feature type="active site" description="Proton acceptor" evidence="1">
    <location>
        <position position="78"/>
    </location>
</feature>
<dbReference type="InterPro" id="IPR031314">
    <property type="entry name" value="DNK_dom"/>
</dbReference>
<dbReference type="GO" id="GO:0019136">
    <property type="term" value="F:deoxynucleoside kinase activity"/>
    <property type="evidence" value="ECO:0007669"/>
    <property type="project" value="InterPro"/>
</dbReference>
<dbReference type="CDD" id="cd01673">
    <property type="entry name" value="dNK"/>
    <property type="match status" value="1"/>
</dbReference>
<dbReference type="EMBL" id="QRNO01000024">
    <property type="protein sequence ID" value="RHK50936.1"/>
    <property type="molecule type" value="Genomic_DNA"/>
</dbReference>
<dbReference type="Pfam" id="PF01712">
    <property type="entry name" value="dNK"/>
    <property type="match status" value="1"/>
</dbReference>
<keyword evidence="2" id="KW-0547">Nucleotide-binding</keyword>
<dbReference type="InterPro" id="IPR027417">
    <property type="entry name" value="P-loop_NTPase"/>
</dbReference>
<sequence>MYIGIAGNIGSGKTTLTEMLAKHYQWEPRYESVVNNPYMDDYYKDLQRWSFAMEVFFLKERFKDVLEFSQSTNIVIQDRTLQEGVFVFTANNYLQGNMSDRDFETYMELYEIMVEKVKLPNLMIYLRASVPHLVENIQKRGRECEQKIPIEYLQGLNDRYDDFILNKYKGKVLVVDVDKLDYKTRPEDFQFITDKIDTVFPFSLTNSKK</sequence>
<dbReference type="InterPro" id="IPR002624">
    <property type="entry name" value="DCK/DGK"/>
</dbReference>